<gene>
    <name evidence="2" type="ORF">NRO40_24980</name>
</gene>
<evidence type="ECO:0000313" key="2">
    <source>
        <dbReference type="EMBL" id="UUS35061.1"/>
    </source>
</evidence>
<dbReference type="EMBL" id="CP102332">
    <property type="protein sequence ID" value="UUS35061.1"/>
    <property type="molecule type" value="Genomic_DNA"/>
</dbReference>
<keyword evidence="3" id="KW-1185">Reference proteome</keyword>
<sequence length="54" mass="5733">MPVDPFAALTALVRAEAARSRPAETDPDRRPAPEPPSTPTAGRRQEPGLTPGTR</sequence>
<name>A0ABY5NGE7_9ACTN</name>
<accession>A0ABY5NGE7</accession>
<feature type="region of interest" description="Disordered" evidence="1">
    <location>
        <begin position="15"/>
        <end position="54"/>
    </location>
</feature>
<dbReference type="Proteomes" id="UP001060150">
    <property type="component" value="Chromosome"/>
</dbReference>
<reference evidence="2" key="1">
    <citation type="submission" date="2022-08" db="EMBL/GenBank/DDBJ databases">
        <title>Streptomyces changanensis sp. nov., an actinomycete isolated from soil.</title>
        <authorList>
            <person name="Wu H."/>
            <person name="Han L."/>
        </authorList>
    </citation>
    <scope>NUCLEOTIDE SEQUENCE</scope>
    <source>
        <strain evidence="2">HL-66</strain>
    </source>
</reference>
<dbReference type="RefSeq" id="WP_157901812.1">
    <property type="nucleotide sequence ID" value="NZ_CP102332.1"/>
</dbReference>
<feature type="compositionally biased region" description="Basic and acidic residues" evidence="1">
    <location>
        <begin position="16"/>
        <end position="32"/>
    </location>
</feature>
<protein>
    <submittedName>
        <fullName evidence="2">Uncharacterized protein</fullName>
    </submittedName>
</protein>
<organism evidence="2 3">
    <name type="scientific">Streptomyces changanensis</name>
    <dbReference type="NCBI Taxonomy" id="2964669"/>
    <lineage>
        <taxon>Bacteria</taxon>
        <taxon>Bacillati</taxon>
        <taxon>Actinomycetota</taxon>
        <taxon>Actinomycetes</taxon>
        <taxon>Kitasatosporales</taxon>
        <taxon>Streptomycetaceae</taxon>
        <taxon>Streptomyces</taxon>
    </lineage>
</organism>
<evidence type="ECO:0000256" key="1">
    <source>
        <dbReference type="SAM" id="MobiDB-lite"/>
    </source>
</evidence>
<evidence type="ECO:0000313" key="3">
    <source>
        <dbReference type="Proteomes" id="UP001060150"/>
    </source>
</evidence>
<proteinExistence type="predicted"/>